<gene>
    <name evidence="6" type="ORF">G9B49_005380</name>
</gene>
<dbReference type="CDD" id="cd00801">
    <property type="entry name" value="INT_P4_C"/>
    <property type="match status" value="1"/>
</dbReference>
<dbReference type="InterPro" id="IPR038488">
    <property type="entry name" value="Integrase_DNA-bd_sf"/>
</dbReference>
<dbReference type="PROSITE" id="PS51898">
    <property type="entry name" value="TYR_RECOMBINASE"/>
    <property type="match status" value="1"/>
</dbReference>
<dbReference type="GO" id="GO:0003677">
    <property type="term" value="F:DNA binding"/>
    <property type="evidence" value="ECO:0007669"/>
    <property type="project" value="UniProtKB-KW"/>
</dbReference>
<dbReference type="InterPro" id="IPR013762">
    <property type="entry name" value="Integrase-like_cat_sf"/>
</dbReference>
<dbReference type="PANTHER" id="PTHR30629">
    <property type="entry name" value="PROPHAGE INTEGRASE"/>
    <property type="match status" value="1"/>
</dbReference>
<keyword evidence="3" id="KW-0238">DNA-binding</keyword>
<reference evidence="6" key="2">
    <citation type="submission" date="2020-02" db="EMBL/GenBank/DDBJ databases">
        <authorList>
            <consortium name="NCBI Pathogen Detection Project"/>
        </authorList>
    </citation>
    <scope>NUCLEOTIDE SEQUENCE</scope>
    <source>
        <strain evidence="6">MA.03-3818</strain>
    </source>
</reference>
<reference evidence="6" key="1">
    <citation type="journal article" date="2018" name="Genome Biol.">
        <title>SKESA: strategic k-mer extension for scrupulous assemblies.</title>
        <authorList>
            <person name="Souvorov A."/>
            <person name="Agarwala R."/>
            <person name="Lipman D.J."/>
        </authorList>
    </citation>
    <scope>NUCLEOTIDE SEQUENCE</scope>
    <source>
        <strain evidence="6">MA.03-3818</strain>
    </source>
</reference>
<keyword evidence="4" id="KW-0233">DNA recombination</keyword>
<evidence type="ECO:0000256" key="4">
    <source>
        <dbReference type="ARBA" id="ARBA00023172"/>
    </source>
</evidence>
<dbReference type="SUPFAM" id="SSF56349">
    <property type="entry name" value="DNA breaking-rejoining enzymes"/>
    <property type="match status" value="1"/>
</dbReference>
<dbReference type="InterPro" id="IPR011010">
    <property type="entry name" value="DNA_brk_join_enz"/>
</dbReference>
<protein>
    <submittedName>
        <fullName evidence="6">DUF4102 domain-containing protein</fullName>
    </submittedName>
</protein>
<dbReference type="InterPro" id="IPR050808">
    <property type="entry name" value="Phage_Integrase"/>
</dbReference>
<dbReference type="Pfam" id="PF00589">
    <property type="entry name" value="Phage_integrase"/>
    <property type="match status" value="1"/>
</dbReference>
<dbReference type="InterPro" id="IPR010998">
    <property type="entry name" value="Integrase_recombinase_N"/>
</dbReference>
<proteinExistence type="inferred from homology"/>
<sequence>MAAENKLSDKRIKALLGKPQDKQQVISDGKGLSIRVSKSGAVSFVMFYRLGGRETPPVWLTLGKYPDMTLKMAREKRDQCRTWLADGIDPRHRIGFVTDESQRPVTVKDALEYWIEHYARVKRKYPFVCQSHFNNHIYKHLGDVPLVDCTAAMWIKRFDEIKKKAPVMSGHIFLDVRQALKFCRVRRFAVSHELDDFTVTDMGSKANKKDRVLTENEIRDVWRCLNTNLDNKYLEPGYRVLLTILLVFGCRCGEAKESRLEEWDLDNWIWTVPKEHSKNGREIIRPIPSQLRQWILTLKTIASMDKSEYLVNGISRGSAAISDVGGRLWKRFGHSKPWTLHDFRRVVATNLNDMGINADAVEQLLGHSLSGVRGIYNRSKYMDEKLKALTMWCDYLNSLLVDEVAA</sequence>
<dbReference type="InterPro" id="IPR025166">
    <property type="entry name" value="Integrase_DNA_bind_dom"/>
</dbReference>
<keyword evidence="2" id="KW-0229">DNA integration</keyword>
<accession>A0A742UH09</accession>
<evidence type="ECO:0000256" key="1">
    <source>
        <dbReference type="ARBA" id="ARBA00008857"/>
    </source>
</evidence>
<comment type="similarity">
    <text evidence="1">Belongs to the 'phage' integrase family.</text>
</comment>
<dbReference type="PANTHER" id="PTHR30629:SF2">
    <property type="entry name" value="PROPHAGE INTEGRASE INTS-RELATED"/>
    <property type="match status" value="1"/>
</dbReference>
<dbReference type="Pfam" id="PF13356">
    <property type="entry name" value="Arm-DNA-bind_3"/>
    <property type="match status" value="1"/>
</dbReference>
<dbReference type="Gene3D" id="1.10.150.130">
    <property type="match status" value="1"/>
</dbReference>
<organism evidence="6">
    <name type="scientific">Salmonella enterica</name>
    <name type="common">Salmonella choleraesuis</name>
    <dbReference type="NCBI Taxonomy" id="28901"/>
    <lineage>
        <taxon>Bacteria</taxon>
        <taxon>Pseudomonadati</taxon>
        <taxon>Pseudomonadota</taxon>
        <taxon>Gammaproteobacteria</taxon>
        <taxon>Enterobacterales</taxon>
        <taxon>Enterobacteriaceae</taxon>
        <taxon>Salmonella</taxon>
    </lineage>
</organism>
<dbReference type="InterPro" id="IPR002104">
    <property type="entry name" value="Integrase_catalytic"/>
</dbReference>
<comment type="caution">
    <text evidence="6">The sequence shown here is derived from an EMBL/GenBank/DDBJ whole genome shotgun (WGS) entry which is preliminary data.</text>
</comment>
<evidence type="ECO:0000256" key="2">
    <source>
        <dbReference type="ARBA" id="ARBA00022908"/>
    </source>
</evidence>
<evidence type="ECO:0000256" key="3">
    <source>
        <dbReference type="ARBA" id="ARBA00023125"/>
    </source>
</evidence>
<dbReference type="Gene3D" id="3.30.160.390">
    <property type="entry name" value="Integrase, DNA-binding domain"/>
    <property type="match status" value="1"/>
</dbReference>
<dbReference type="GO" id="GO:0006310">
    <property type="term" value="P:DNA recombination"/>
    <property type="evidence" value="ECO:0007669"/>
    <property type="project" value="UniProtKB-KW"/>
</dbReference>
<dbReference type="EMBL" id="DAAUKO010000027">
    <property type="protein sequence ID" value="HAF1616309.1"/>
    <property type="molecule type" value="Genomic_DNA"/>
</dbReference>
<feature type="domain" description="Tyr recombinase" evidence="5">
    <location>
        <begin position="208"/>
        <end position="391"/>
    </location>
</feature>
<dbReference type="Gene3D" id="1.10.443.10">
    <property type="entry name" value="Intergrase catalytic core"/>
    <property type="match status" value="1"/>
</dbReference>
<evidence type="ECO:0000259" key="5">
    <source>
        <dbReference type="PROSITE" id="PS51898"/>
    </source>
</evidence>
<dbReference type="GO" id="GO:0015074">
    <property type="term" value="P:DNA integration"/>
    <property type="evidence" value="ECO:0007669"/>
    <property type="project" value="UniProtKB-KW"/>
</dbReference>
<name>A0A742UH09_SALER</name>
<evidence type="ECO:0000313" key="6">
    <source>
        <dbReference type="EMBL" id="HAF1616309.1"/>
    </source>
</evidence>
<dbReference type="AlphaFoldDB" id="A0A742UH09"/>